<evidence type="ECO:0000313" key="1">
    <source>
        <dbReference type="EMBL" id="AAN02155.1"/>
    </source>
</evidence>
<evidence type="ECO:0000313" key="2">
    <source>
        <dbReference type="Proteomes" id="UP000000731"/>
    </source>
</evidence>
<accession>Q855X1</accession>
<proteinExistence type="predicted"/>
<gene>
    <name evidence="1" type="primary">101</name>
    <name evidence="1" type="ORF">PBI_BARNYARD_101</name>
</gene>
<protein>
    <submittedName>
        <fullName evidence="1">Uncharacterized protein</fullName>
    </submittedName>
</protein>
<keyword evidence="2" id="KW-1185">Reference proteome</keyword>
<dbReference type="RefSeq" id="NP_818639.1">
    <property type="nucleotide sequence ID" value="NC_004689.1"/>
</dbReference>
<name>Q855X1_9CAUD</name>
<dbReference type="Proteomes" id="UP000000731">
    <property type="component" value="Segment"/>
</dbReference>
<organism evidence="1 2">
    <name type="scientific">Mycobacterium phage Barnyard</name>
    <dbReference type="NCBI Taxonomy" id="205880"/>
    <lineage>
        <taxon>Viruses</taxon>
        <taxon>Duplodnaviria</taxon>
        <taxon>Heunggongvirae</taxon>
        <taxon>Uroviricota</taxon>
        <taxon>Caudoviricetes</taxon>
        <taxon>Barnyardvirus</taxon>
        <taxon>Barnyardvirus barnyard</taxon>
    </lineage>
</organism>
<reference evidence="1 2" key="1">
    <citation type="journal article" date="2003" name="Cell">
        <title>Origins of highly mosaic mycobacteriophage genomes.</title>
        <authorList>
            <person name="Pedulla M.L."/>
            <person name="Ford M.E."/>
            <person name="Houtz J.M."/>
            <person name="Karthikeyan T."/>
            <person name="Wadsworth C."/>
            <person name="Lewis J.A."/>
            <person name="Jacobs-Sera D."/>
            <person name="Falbo J."/>
            <person name="Gross J."/>
            <person name="Pannunzio N.R."/>
            <person name="Brucker W."/>
            <person name="Kumar V."/>
            <person name="Kandasamy J."/>
            <person name="Keenan L."/>
            <person name="Bardarov S."/>
            <person name="Kriakov J."/>
            <person name="Lawrence J.G."/>
            <person name="Jacobs W.R. Jr."/>
            <person name="Hendrix R.W."/>
            <person name="Hatfull G.F."/>
        </authorList>
    </citation>
    <scope>NUCLEOTIDE SEQUENCE</scope>
</reference>
<dbReference type="KEGG" id="vg:1260307"/>
<sequence length="73" mass="8487">MRAQLFTVFQKTVVNDPHWAKETGRDVEAGDTAVEIYTPMFSTLDEAHARFVCRNEDSRYVFTSQPIWYGELN</sequence>
<dbReference type="EMBL" id="AY129339">
    <property type="protein sequence ID" value="AAN02155.1"/>
    <property type="molecule type" value="Genomic_DNA"/>
</dbReference>